<organism evidence="5 6">
    <name type="scientific">Corchorus olitorius</name>
    <dbReference type="NCBI Taxonomy" id="93759"/>
    <lineage>
        <taxon>Eukaryota</taxon>
        <taxon>Viridiplantae</taxon>
        <taxon>Streptophyta</taxon>
        <taxon>Embryophyta</taxon>
        <taxon>Tracheophyta</taxon>
        <taxon>Spermatophyta</taxon>
        <taxon>Magnoliopsida</taxon>
        <taxon>eudicotyledons</taxon>
        <taxon>Gunneridae</taxon>
        <taxon>Pentapetalae</taxon>
        <taxon>rosids</taxon>
        <taxon>malvids</taxon>
        <taxon>Malvales</taxon>
        <taxon>Malvaceae</taxon>
        <taxon>Grewioideae</taxon>
        <taxon>Apeibeae</taxon>
        <taxon>Corchorus</taxon>
    </lineage>
</organism>
<sequence>MVRAFDFEARCKDGGIVPTFDEFMKNAMLTSAVPLFLALSMIGVEEADENTYQWVTNYNDSIIVKGFCIVEEKRGLVTAQACYMKQFGVSKEEAIEGFKEIAEVGWKDVNEGFMRPTPVVREIVDIILNGCRLADVFYKNVGNKDNDIYHVTQLGLFILLSYGLDM</sequence>
<dbReference type="Gene3D" id="1.10.600.10">
    <property type="entry name" value="Farnesyl Diphosphate Synthase"/>
    <property type="match status" value="1"/>
</dbReference>
<name>A0A1R3FYG8_9ROSI</name>
<evidence type="ECO:0000256" key="2">
    <source>
        <dbReference type="ARBA" id="ARBA00022842"/>
    </source>
</evidence>
<dbReference type="GO" id="GO:0010333">
    <property type="term" value="F:terpene synthase activity"/>
    <property type="evidence" value="ECO:0007669"/>
    <property type="project" value="InterPro"/>
</dbReference>
<reference evidence="6" key="1">
    <citation type="submission" date="2013-09" db="EMBL/GenBank/DDBJ databases">
        <title>Corchorus olitorius genome sequencing.</title>
        <authorList>
            <person name="Alam M."/>
            <person name="Haque M.S."/>
            <person name="Islam M.S."/>
            <person name="Emdad E.M."/>
            <person name="Islam M.M."/>
            <person name="Ahmed B."/>
            <person name="Halim A."/>
            <person name="Hossen Q.M.M."/>
            <person name="Hossain M.Z."/>
            <person name="Ahmed R."/>
            <person name="Khan M.M."/>
            <person name="Islam R."/>
            <person name="Rashid M.M."/>
            <person name="Khan S.A."/>
            <person name="Rahman M.S."/>
            <person name="Alam M."/>
            <person name="Yahiya A.S."/>
            <person name="Khan M.S."/>
            <person name="Azam M.S."/>
            <person name="Haque T."/>
            <person name="Lashkar M.Z.H."/>
            <person name="Akhand A.I."/>
            <person name="Morshed G."/>
            <person name="Roy S."/>
            <person name="Uddin K.S."/>
            <person name="Rabeya T."/>
            <person name="Hossain A.S."/>
            <person name="Chowdhury A."/>
            <person name="Snigdha A.R."/>
            <person name="Mortoza M.S."/>
            <person name="Matin S.A."/>
            <person name="Hoque S.M.E."/>
            <person name="Islam M.K."/>
            <person name="Roy D.K."/>
            <person name="Haider R."/>
            <person name="Moosa M.M."/>
            <person name="Elias S.M."/>
            <person name="Hasan A.M."/>
            <person name="Jahan S."/>
            <person name="Shafiuddin M."/>
            <person name="Mahmood N."/>
            <person name="Shommy N.S."/>
        </authorList>
    </citation>
    <scope>NUCLEOTIDE SEQUENCE [LARGE SCALE GENOMIC DNA]</scope>
    <source>
        <strain evidence="6">cv. O-4</strain>
    </source>
</reference>
<dbReference type="Pfam" id="PF03936">
    <property type="entry name" value="Terpene_synth_C"/>
    <property type="match status" value="1"/>
</dbReference>
<dbReference type="InterPro" id="IPR008949">
    <property type="entry name" value="Isoprenoid_synthase_dom_sf"/>
</dbReference>
<evidence type="ECO:0000259" key="4">
    <source>
        <dbReference type="Pfam" id="PF03936"/>
    </source>
</evidence>
<dbReference type="InterPro" id="IPR005630">
    <property type="entry name" value="Terpene_synthase_metal-bd"/>
</dbReference>
<feature type="domain" description="Terpene synthase metal-binding" evidence="4">
    <location>
        <begin position="2"/>
        <end position="108"/>
    </location>
</feature>
<dbReference type="AlphaFoldDB" id="A0A1R3FYG8"/>
<proteinExistence type="predicted"/>
<dbReference type="EMBL" id="AWUE01024412">
    <property type="protein sequence ID" value="OMO50836.1"/>
    <property type="molecule type" value="Genomic_DNA"/>
</dbReference>
<evidence type="ECO:0000313" key="6">
    <source>
        <dbReference type="Proteomes" id="UP000187203"/>
    </source>
</evidence>
<keyword evidence="1" id="KW-0479">Metal-binding</keyword>
<dbReference type="STRING" id="93759.A0A1R3FYG8"/>
<dbReference type="InterPro" id="IPR050148">
    <property type="entry name" value="Terpene_synthase-like"/>
</dbReference>
<comment type="caution">
    <text evidence="5">The sequence shown here is derived from an EMBL/GenBank/DDBJ whole genome shotgun (WGS) entry which is preliminary data.</text>
</comment>
<dbReference type="SUPFAM" id="SSF48576">
    <property type="entry name" value="Terpenoid synthases"/>
    <property type="match status" value="1"/>
</dbReference>
<protein>
    <recommendedName>
        <fullName evidence="4">Terpene synthase metal-binding domain-containing protein</fullName>
    </recommendedName>
</protein>
<keyword evidence="2" id="KW-0460">Magnesium</keyword>
<gene>
    <name evidence="5" type="ORF">COLO4_37876</name>
</gene>
<keyword evidence="6" id="KW-1185">Reference proteome</keyword>
<dbReference type="OrthoDB" id="1877784at2759"/>
<evidence type="ECO:0000313" key="5">
    <source>
        <dbReference type="EMBL" id="OMO50836.1"/>
    </source>
</evidence>
<evidence type="ECO:0000256" key="3">
    <source>
        <dbReference type="ARBA" id="ARBA00023239"/>
    </source>
</evidence>
<dbReference type="GO" id="GO:0016114">
    <property type="term" value="P:terpenoid biosynthetic process"/>
    <property type="evidence" value="ECO:0007669"/>
    <property type="project" value="InterPro"/>
</dbReference>
<dbReference type="PANTHER" id="PTHR31225:SF93">
    <property type="entry name" value="ALPHA-HUMULENE_(-)-(E)-BETA-CARYOPHYLLENE SYNTHASE"/>
    <property type="match status" value="1"/>
</dbReference>
<accession>A0A1R3FYG8</accession>
<dbReference type="Proteomes" id="UP000187203">
    <property type="component" value="Unassembled WGS sequence"/>
</dbReference>
<evidence type="ECO:0000256" key="1">
    <source>
        <dbReference type="ARBA" id="ARBA00022723"/>
    </source>
</evidence>
<dbReference type="GO" id="GO:0000287">
    <property type="term" value="F:magnesium ion binding"/>
    <property type="evidence" value="ECO:0007669"/>
    <property type="project" value="InterPro"/>
</dbReference>
<keyword evidence="3" id="KW-0456">Lyase</keyword>
<dbReference type="PANTHER" id="PTHR31225">
    <property type="entry name" value="OS04G0344100 PROTEIN-RELATED"/>
    <property type="match status" value="1"/>
</dbReference>